<dbReference type="InterPro" id="IPR008928">
    <property type="entry name" value="6-hairpin_glycosidase_sf"/>
</dbReference>
<dbReference type="InterPro" id="IPR008979">
    <property type="entry name" value="Galactose-bd-like_sf"/>
</dbReference>
<accession>A0ABW9XM03</accession>
<dbReference type="PANTHER" id="PTHR34987:SF2">
    <property type="entry name" value="B, PUTATIVE (AFU_ORTHOLOGUE AFUA_7G05040)-RELATED"/>
    <property type="match status" value="1"/>
</dbReference>
<dbReference type="Gene3D" id="2.60.120.260">
    <property type="entry name" value="Galactose-binding domain-like"/>
    <property type="match status" value="2"/>
</dbReference>
<dbReference type="Gene3D" id="1.50.10.10">
    <property type="match status" value="1"/>
</dbReference>
<sequence length="800" mass="88804">MEHRHVWTACWIWPDHRGGAERTQRRTLFRKTFDSKEAAEELTVEVTADSKYRLYVNGNFVLRGPCKGDDWSHYYDTVNLAPYLRKGRNVIAAEVVHYPSLLTGGASDGGPLSEWRSDAGGFWLQGARKAKDGTVLEALDTDGSWRLLPCEAVAVQKETHTLFVGGTEEVQGSLVPAGWREADYDDSAWPVCAKPLEPLDRLYGQLLPWQLKPRPIPPMRETDREFSRVMRAFGIEGAANVDANAQPNDVGGLFPLELKAGESAWLELDAGALTTGYPQLQVWGGTGGRVELLYAEAYEYGEQRHNGGNRKAVRDDPEGKALHGNADRYSPAGWGSPEVPETYEPMGRRAFRFVRVDIRAGDEPLTLARLSWRATGYPLQEAGTARSSDPQSEAMWRISLNTLQNCMQDTFEDTPYYEQMQYIMDAKSQALFAYSVSGDDRLGRKTIHDFHSSLLPSGMLQSRYPSVSRQVIPGFALFWVQMVRDHYAHFGDGALVRRYLPTVDAVLGWFERLTEDGLVGYIPEPYWAFVDWVDTWQSTAGAPPARTSGALAAYNLMYAASLNQGAELNEAAGRRDTAAEYRARARSVNEAVRAACYDRESGLFRDGPTVPMYSQHAQIWAVLAGAAEGAEATRLMERMLARPDLARASFSMSHFLFRALAMTGLYGRTAELWQPWKDQIALGLTAWVEDPVQQRSDCHGWSALPLYEYPAETLGVQPEKPGFAAIRIAPKPAGQEWAEGVVPTRQGEVRVRWDIKDGRFELRASVPAGVPAVVVLPDGTAREFAQPDIAASCPLNAAVG</sequence>
<dbReference type="InterPro" id="IPR035396">
    <property type="entry name" value="Bac_rhamnosid6H"/>
</dbReference>
<protein>
    <recommendedName>
        <fullName evidence="6">Alpha-L-rhamnosidase</fullName>
    </recommendedName>
</protein>
<dbReference type="SUPFAM" id="SSF49785">
    <property type="entry name" value="Galactose-binding domain-like"/>
    <property type="match status" value="1"/>
</dbReference>
<evidence type="ECO:0008006" key="6">
    <source>
        <dbReference type="Google" id="ProtNLM"/>
    </source>
</evidence>
<feature type="domain" description="Alpha-L-rhamnosidase six-hairpin glycosidase" evidence="2">
    <location>
        <begin position="381"/>
        <end position="640"/>
    </location>
</feature>
<comment type="caution">
    <text evidence="4">The sequence shown here is derived from an EMBL/GenBank/DDBJ whole genome shotgun (WGS) entry which is preliminary data.</text>
</comment>
<dbReference type="EMBL" id="JAAAMV010000003">
    <property type="protein sequence ID" value="NBD23634.1"/>
    <property type="molecule type" value="Genomic_DNA"/>
</dbReference>
<feature type="region of interest" description="Disordered" evidence="1">
    <location>
        <begin position="306"/>
        <end position="341"/>
    </location>
</feature>
<dbReference type="Proteomes" id="UP000665561">
    <property type="component" value="Unassembled WGS sequence"/>
</dbReference>
<feature type="domain" description="Alpha-L-rhamnosidase C-terminal" evidence="3">
    <location>
        <begin position="715"/>
        <end position="784"/>
    </location>
</feature>
<reference evidence="4 5" key="1">
    <citation type="submission" date="2020-01" db="EMBL/GenBank/DDBJ databases">
        <title>Paenibacillus soybeanensis sp. nov. isolated from the nodules of soybean (Glycine max(L.) Merr).</title>
        <authorList>
            <person name="Wang H."/>
        </authorList>
    </citation>
    <scope>NUCLEOTIDE SEQUENCE [LARGE SCALE GENOMIC DNA]</scope>
    <source>
        <strain evidence="4 5">T1</strain>
    </source>
</reference>
<evidence type="ECO:0000256" key="1">
    <source>
        <dbReference type="SAM" id="MobiDB-lite"/>
    </source>
</evidence>
<organism evidence="4 5">
    <name type="scientific">Paenibacillus glycinis</name>
    <dbReference type="NCBI Taxonomy" id="2697035"/>
    <lineage>
        <taxon>Bacteria</taxon>
        <taxon>Bacillati</taxon>
        <taxon>Bacillota</taxon>
        <taxon>Bacilli</taxon>
        <taxon>Bacillales</taxon>
        <taxon>Paenibacillaceae</taxon>
        <taxon>Paenibacillus</taxon>
    </lineage>
</organism>
<evidence type="ECO:0000313" key="4">
    <source>
        <dbReference type="EMBL" id="NBD23634.1"/>
    </source>
</evidence>
<dbReference type="InterPro" id="IPR012341">
    <property type="entry name" value="6hp_glycosidase-like_sf"/>
</dbReference>
<name>A0ABW9XM03_9BACL</name>
<dbReference type="RefSeq" id="WP_161742316.1">
    <property type="nucleotide sequence ID" value="NZ_JAAAMV010000003.1"/>
</dbReference>
<dbReference type="InterPro" id="IPR035398">
    <property type="entry name" value="Bac_rhamnosid_C"/>
</dbReference>
<evidence type="ECO:0000313" key="5">
    <source>
        <dbReference type="Proteomes" id="UP000665561"/>
    </source>
</evidence>
<evidence type="ECO:0000259" key="2">
    <source>
        <dbReference type="Pfam" id="PF17389"/>
    </source>
</evidence>
<dbReference type="Gene3D" id="2.60.420.10">
    <property type="entry name" value="Maltose phosphorylase, domain 3"/>
    <property type="match status" value="1"/>
</dbReference>
<keyword evidence="5" id="KW-1185">Reference proteome</keyword>
<gene>
    <name evidence="4" type="ORF">GT019_07095</name>
</gene>
<dbReference type="Pfam" id="PF17390">
    <property type="entry name" value="Bac_rhamnosid_C"/>
    <property type="match status" value="1"/>
</dbReference>
<feature type="compositionally biased region" description="Basic and acidic residues" evidence="1">
    <location>
        <begin position="312"/>
        <end position="321"/>
    </location>
</feature>
<dbReference type="PANTHER" id="PTHR34987">
    <property type="entry name" value="C, PUTATIVE (AFU_ORTHOLOGUE AFUA_3G02880)-RELATED"/>
    <property type="match status" value="1"/>
</dbReference>
<proteinExistence type="predicted"/>
<dbReference type="Pfam" id="PF17389">
    <property type="entry name" value="Bac_rhamnosid6H"/>
    <property type="match status" value="1"/>
</dbReference>
<dbReference type="SUPFAM" id="SSF48208">
    <property type="entry name" value="Six-hairpin glycosidases"/>
    <property type="match status" value="1"/>
</dbReference>
<evidence type="ECO:0000259" key="3">
    <source>
        <dbReference type="Pfam" id="PF17390"/>
    </source>
</evidence>